<dbReference type="AlphaFoldDB" id="A0A0V1DKJ3"/>
<accession>A0A0V1DKJ3</accession>
<protein>
    <submittedName>
        <fullName evidence="1">Uncharacterized protein</fullName>
    </submittedName>
</protein>
<name>A0A0V1DKJ3_TRIPS</name>
<evidence type="ECO:0000313" key="2">
    <source>
        <dbReference type="Proteomes" id="UP000054632"/>
    </source>
</evidence>
<feature type="non-terminal residue" evidence="1">
    <location>
        <position position="1"/>
    </location>
</feature>
<comment type="caution">
    <text evidence="1">The sequence shown here is derived from an EMBL/GenBank/DDBJ whole genome shotgun (WGS) entry which is preliminary data.</text>
</comment>
<dbReference type="Proteomes" id="UP000054632">
    <property type="component" value="Unassembled WGS sequence"/>
</dbReference>
<reference evidence="1 2" key="1">
    <citation type="submission" date="2015-01" db="EMBL/GenBank/DDBJ databases">
        <title>Evolution of Trichinella species and genotypes.</title>
        <authorList>
            <person name="Korhonen P.K."/>
            <person name="Edoardo P."/>
            <person name="Giuseppe L.R."/>
            <person name="Gasser R.B."/>
        </authorList>
    </citation>
    <scope>NUCLEOTIDE SEQUENCE [LARGE SCALE GENOMIC DNA]</scope>
    <source>
        <strain evidence="1">ISS13</strain>
    </source>
</reference>
<sequence length="47" mass="5523">LKMILSSFLNDKGNLTTALRLYWQVHRSSGKVYVRTLEITRIRKTTL</sequence>
<dbReference type="EMBL" id="JYDR01002808">
    <property type="protein sequence ID" value="KRY61998.1"/>
    <property type="molecule type" value="Genomic_DNA"/>
</dbReference>
<organism evidence="1 2">
    <name type="scientific">Trichinella pseudospiralis</name>
    <name type="common">Parasitic roundworm</name>
    <dbReference type="NCBI Taxonomy" id="6337"/>
    <lineage>
        <taxon>Eukaryota</taxon>
        <taxon>Metazoa</taxon>
        <taxon>Ecdysozoa</taxon>
        <taxon>Nematoda</taxon>
        <taxon>Enoplea</taxon>
        <taxon>Dorylaimia</taxon>
        <taxon>Trichinellida</taxon>
        <taxon>Trichinellidae</taxon>
        <taxon>Trichinella</taxon>
    </lineage>
</organism>
<proteinExistence type="predicted"/>
<evidence type="ECO:0000313" key="1">
    <source>
        <dbReference type="EMBL" id="KRY61998.1"/>
    </source>
</evidence>
<gene>
    <name evidence="1" type="ORF">T4A_9226</name>
</gene>